<evidence type="ECO:0000313" key="1">
    <source>
        <dbReference type="EMBL" id="QPB08468.1"/>
    </source>
</evidence>
<evidence type="ECO:0000313" key="2">
    <source>
        <dbReference type="Proteomes" id="UP000662754"/>
    </source>
</evidence>
<organism evidence="1 2">
    <name type="scientific">Synechococcus phage S-H9-2</name>
    <dbReference type="NCBI Taxonomy" id="2783669"/>
    <lineage>
        <taxon>Viruses</taxon>
        <taxon>Duplodnaviria</taxon>
        <taxon>Heunggongvirae</taxon>
        <taxon>Uroviricota</taxon>
        <taxon>Caudoviricetes</taxon>
        <taxon>Pantevenvirales</taxon>
        <taxon>Kyanoviridae</taxon>
        <taxon>Yushanluvirus</taxon>
        <taxon>Yushanluvirus satich</taxon>
    </lineage>
</organism>
<name>A0A873WEJ7_9CAUD</name>
<dbReference type="GeneID" id="77945623"/>
<dbReference type="RefSeq" id="YP_010669453.1">
    <property type="nucleotide sequence ID" value="NC_070960.1"/>
</dbReference>
<reference evidence="1" key="1">
    <citation type="submission" date="2020-10" db="EMBL/GenBank/DDBJ databases">
        <title>The Isolation and Genome Sequence of a Novel Cyanophage S-H9-2 from the Yellow Sea, China.</title>
        <authorList>
            <person name="Jiang T."/>
            <person name="Luo L."/>
        </authorList>
    </citation>
    <scope>NUCLEOTIDE SEQUENCE</scope>
</reference>
<accession>A0A873WEJ7</accession>
<protein>
    <submittedName>
        <fullName evidence="1">Uncharacterized protein</fullName>
    </submittedName>
</protein>
<sequence length="91" mass="10798">MTIEGRPDFTKDWEKEYYNQRRDRLADTIGDYLTCESTDARQCYEEMLAEIDGWIDYHKKFLSKATALKSLVMGNRDVSLEFLTESIPDRY</sequence>
<proteinExistence type="predicted"/>
<dbReference type="Proteomes" id="UP000662754">
    <property type="component" value="Segment"/>
</dbReference>
<keyword evidence="2" id="KW-1185">Reference proteome</keyword>
<dbReference type="KEGG" id="vg:77945623"/>
<dbReference type="EMBL" id="MW147367">
    <property type="protein sequence ID" value="QPB08468.1"/>
    <property type="molecule type" value="Genomic_DNA"/>
</dbReference>